<dbReference type="Proteomes" id="UP001174694">
    <property type="component" value="Unassembled WGS sequence"/>
</dbReference>
<keyword evidence="3" id="KW-1185">Reference proteome</keyword>
<protein>
    <submittedName>
        <fullName evidence="2">Uncharacterized protein</fullName>
    </submittedName>
</protein>
<evidence type="ECO:0000256" key="1">
    <source>
        <dbReference type="SAM" id="MobiDB-lite"/>
    </source>
</evidence>
<feature type="compositionally biased region" description="Polar residues" evidence="1">
    <location>
        <begin position="1"/>
        <end position="10"/>
    </location>
</feature>
<reference evidence="2" key="1">
    <citation type="submission" date="2022-07" db="EMBL/GenBank/DDBJ databases">
        <title>Fungi with potential for degradation of polypropylene.</title>
        <authorList>
            <person name="Gostincar C."/>
        </authorList>
    </citation>
    <scope>NUCLEOTIDE SEQUENCE</scope>
    <source>
        <strain evidence="2">EXF-13308</strain>
    </source>
</reference>
<gene>
    <name evidence="2" type="ORF">NKR23_g7230</name>
</gene>
<feature type="region of interest" description="Disordered" evidence="1">
    <location>
        <begin position="1"/>
        <end position="21"/>
    </location>
</feature>
<accession>A0AA38RNN6</accession>
<dbReference type="EMBL" id="JANBVO010000022">
    <property type="protein sequence ID" value="KAJ9142503.1"/>
    <property type="molecule type" value="Genomic_DNA"/>
</dbReference>
<evidence type="ECO:0000313" key="2">
    <source>
        <dbReference type="EMBL" id="KAJ9142503.1"/>
    </source>
</evidence>
<organism evidence="2 3">
    <name type="scientific">Pleurostoma richardsiae</name>
    <dbReference type="NCBI Taxonomy" id="41990"/>
    <lineage>
        <taxon>Eukaryota</taxon>
        <taxon>Fungi</taxon>
        <taxon>Dikarya</taxon>
        <taxon>Ascomycota</taxon>
        <taxon>Pezizomycotina</taxon>
        <taxon>Sordariomycetes</taxon>
        <taxon>Sordariomycetidae</taxon>
        <taxon>Calosphaeriales</taxon>
        <taxon>Pleurostomataceae</taxon>
        <taxon>Pleurostoma</taxon>
    </lineage>
</organism>
<dbReference type="AlphaFoldDB" id="A0AA38RNN6"/>
<evidence type="ECO:0000313" key="3">
    <source>
        <dbReference type="Proteomes" id="UP001174694"/>
    </source>
</evidence>
<comment type="caution">
    <text evidence="2">The sequence shown here is derived from an EMBL/GenBank/DDBJ whole genome shotgun (WGS) entry which is preliminary data.</text>
</comment>
<sequence>MAARCRSQTSPKPPSAHLEPENWKDGDIAYLKCHSTFSEADREELLESGYLHYGATGHPCIILRHLSGTHVLVTPVSAYSSGEFNGNLAPWKQEVHRLKSPDHFRAIQGSELPPNKRQALQLEMGMAMPKPRASWVNVQSVWMVPLTTISTFDKAQGVLRLTSESLSDLCSHVRARCRRSKHWWWASSNNNCAPPKAVTMGGTPAVKNEQRGVPRSSSAAVKNWPVLQVSPAVNSLPLAASRGQSAMTHQGIKIESHPRVSRLVQAPTCVTASKNLKKLVYQRSCGLDGRWSDKPCSSSMTSWASVAAI</sequence>
<proteinExistence type="predicted"/>
<name>A0AA38RNN6_9PEZI</name>